<keyword evidence="8" id="KW-0408">Iron</keyword>
<dbReference type="InterPro" id="IPR037294">
    <property type="entry name" value="ABC_BtuC-like"/>
</dbReference>
<evidence type="ECO:0000256" key="13">
    <source>
        <dbReference type="SAM" id="Phobius"/>
    </source>
</evidence>
<protein>
    <recommendedName>
        <fullName evidence="3">Probable heme-iron transport system permease protein IsdF</fullName>
    </recommendedName>
    <alternativeName>
        <fullName evidence="12">Iron-regulated surface determinant protein F</fullName>
    </alternativeName>
    <alternativeName>
        <fullName evidence="11">Staphylococcal iron-regulated protein G</fullName>
    </alternativeName>
</protein>
<evidence type="ECO:0000313" key="14">
    <source>
        <dbReference type="EMBL" id="MBM7642916.1"/>
    </source>
</evidence>
<feature type="transmembrane region" description="Helical" evidence="13">
    <location>
        <begin position="136"/>
        <end position="156"/>
    </location>
</feature>
<dbReference type="InterPro" id="IPR000522">
    <property type="entry name" value="ABC_transptr_permease_BtuC"/>
</dbReference>
<keyword evidence="7 13" id="KW-1133">Transmembrane helix</keyword>
<dbReference type="RefSeq" id="WP_205009750.1">
    <property type="nucleotide sequence ID" value="NZ_JAFBEH010000022.1"/>
</dbReference>
<evidence type="ECO:0000256" key="1">
    <source>
        <dbReference type="ARBA" id="ARBA00004651"/>
    </source>
</evidence>
<dbReference type="SUPFAM" id="SSF81345">
    <property type="entry name" value="ABC transporter involved in vitamin B12 uptake, BtuC"/>
    <property type="match status" value="1"/>
</dbReference>
<evidence type="ECO:0000313" key="15">
    <source>
        <dbReference type="Proteomes" id="UP000697472"/>
    </source>
</evidence>
<comment type="caution">
    <text evidence="14">The sequence shown here is derived from an EMBL/GenBank/DDBJ whole genome shotgun (WGS) entry which is preliminary data.</text>
</comment>
<sequence length="315" mass="33834">MRPSLRLLTLFLVFLLLLLYALSSGSLELSFSDLISALQGRASDSFLAVVDLRLPRILLAILVGMGLAISGLLLQVILKNPLADPSLIGINSGALLAKLLVLLAFPNLLMLSSALSLLGGLLVLAMIWVLSYRQSFSPLKVLITGLALNAALTALLDMAKLDPLIQLPAGFGQVSWADVRLATLLIPILVVYYLLGPMVEVLRFNDEVAIGLGARVGLYRGILIVGIALMASLSTALAGNIAFVGLLVPHLSSRLIGRHYRYFYPFTALLGASLMLLTDTLGRTLFLPLEIQASILFAFMGAPALIYLVNKKMKI</sequence>
<keyword evidence="6 13" id="KW-0812">Transmembrane</keyword>
<evidence type="ECO:0000256" key="10">
    <source>
        <dbReference type="ARBA" id="ARBA00025320"/>
    </source>
</evidence>
<keyword evidence="15" id="KW-1185">Reference proteome</keyword>
<dbReference type="CDD" id="cd06550">
    <property type="entry name" value="TM_ABC_iron-siderophores_like"/>
    <property type="match status" value="1"/>
</dbReference>
<reference evidence="14 15" key="1">
    <citation type="submission" date="2021-01" db="EMBL/GenBank/DDBJ databases">
        <title>Genomic Encyclopedia of Type Strains, Phase IV (KMG-IV): sequencing the most valuable type-strain genomes for metagenomic binning, comparative biology and taxonomic classification.</title>
        <authorList>
            <person name="Goeker M."/>
        </authorList>
    </citation>
    <scope>NUCLEOTIDE SEQUENCE [LARGE SCALE GENOMIC DNA]</scope>
    <source>
        <strain evidence="14 15">DSM 27382</strain>
    </source>
</reference>
<evidence type="ECO:0000256" key="4">
    <source>
        <dbReference type="ARBA" id="ARBA00022448"/>
    </source>
</evidence>
<keyword evidence="5" id="KW-1003">Cell membrane</keyword>
<keyword evidence="9 13" id="KW-0472">Membrane</keyword>
<gene>
    <name evidence="14" type="ORF">JOC28_001216</name>
</gene>
<dbReference type="EMBL" id="JAFBEH010000022">
    <property type="protein sequence ID" value="MBM7642916.1"/>
    <property type="molecule type" value="Genomic_DNA"/>
</dbReference>
<feature type="transmembrane region" description="Helical" evidence="13">
    <location>
        <begin position="177"/>
        <end position="195"/>
    </location>
</feature>
<proteinExistence type="inferred from homology"/>
<feature type="transmembrane region" description="Helical" evidence="13">
    <location>
        <begin position="222"/>
        <end position="248"/>
    </location>
</feature>
<evidence type="ECO:0000256" key="9">
    <source>
        <dbReference type="ARBA" id="ARBA00023136"/>
    </source>
</evidence>
<dbReference type="Pfam" id="PF01032">
    <property type="entry name" value="FecCD"/>
    <property type="match status" value="1"/>
</dbReference>
<evidence type="ECO:0000256" key="6">
    <source>
        <dbReference type="ARBA" id="ARBA00022692"/>
    </source>
</evidence>
<dbReference type="PANTHER" id="PTHR30472:SF21">
    <property type="entry name" value="HEME-IRON TRANSPORT SYSTEM PERMEASE PROTEIN ISDF-RELATED"/>
    <property type="match status" value="1"/>
</dbReference>
<evidence type="ECO:0000256" key="11">
    <source>
        <dbReference type="ARBA" id="ARBA00031149"/>
    </source>
</evidence>
<evidence type="ECO:0000256" key="2">
    <source>
        <dbReference type="ARBA" id="ARBA00007935"/>
    </source>
</evidence>
<evidence type="ECO:0000256" key="8">
    <source>
        <dbReference type="ARBA" id="ARBA00023004"/>
    </source>
</evidence>
<evidence type="ECO:0000256" key="7">
    <source>
        <dbReference type="ARBA" id="ARBA00022989"/>
    </source>
</evidence>
<evidence type="ECO:0000256" key="12">
    <source>
        <dbReference type="ARBA" id="ARBA00031465"/>
    </source>
</evidence>
<feature type="transmembrane region" description="Helical" evidence="13">
    <location>
        <begin position="289"/>
        <end position="309"/>
    </location>
</feature>
<dbReference type="Proteomes" id="UP000697472">
    <property type="component" value="Unassembled WGS sequence"/>
</dbReference>
<dbReference type="PANTHER" id="PTHR30472">
    <property type="entry name" value="FERRIC ENTEROBACTIN TRANSPORT SYSTEM PERMEASE PROTEIN"/>
    <property type="match status" value="1"/>
</dbReference>
<keyword evidence="4" id="KW-0813">Transport</keyword>
<accession>A0ABS2PSA1</accession>
<dbReference type="Gene3D" id="1.10.3470.10">
    <property type="entry name" value="ABC transporter involved in vitamin B12 uptake, BtuC"/>
    <property type="match status" value="1"/>
</dbReference>
<feature type="transmembrane region" description="Helical" evidence="13">
    <location>
        <begin position="99"/>
        <end position="130"/>
    </location>
</feature>
<comment type="function">
    <text evidence="10">Part of the binding-protein-dependent transport system for heme-iron. Responsible for the translocation of the substrate across the membrane.</text>
</comment>
<comment type="similarity">
    <text evidence="2">Belongs to the binding-protein-dependent transport system permease family. FecCD subfamily.</text>
</comment>
<organism evidence="14 15">
    <name type="scientific">Streptococcus loxodontisalivarius</name>
    <dbReference type="NCBI Taxonomy" id="1349415"/>
    <lineage>
        <taxon>Bacteria</taxon>
        <taxon>Bacillati</taxon>
        <taxon>Bacillota</taxon>
        <taxon>Bacilli</taxon>
        <taxon>Lactobacillales</taxon>
        <taxon>Streptococcaceae</taxon>
        <taxon>Streptococcus</taxon>
    </lineage>
</organism>
<comment type="subcellular location">
    <subcellularLocation>
        <location evidence="1">Cell membrane</location>
        <topology evidence="1">Multi-pass membrane protein</topology>
    </subcellularLocation>
</comment>
<feature type="transmembrane region" description="Helical" evidence="13">
    <location>
        <begin position="260"/>
        <end position="277"/>
    </location>
</feature>
<evidence type="ECO:0000256" key="5">
    <source>
        <dbReference type="ARBA" id="ARBA00022475"/>
    </source>
</evidence>
<evidence type="ECO:0000256" key="3">
    <source>
        <dbReference type="ARBA" id="ARBA00018524"/>
    </source>
</evidence>
<feature type="transmembrane region" description="Helical" evidence="13">
    <location>
        <begin position="57"/>
        <end position="78"/>
    </location>
</feature>
<name>A0ABS2PSA1_9STRE</name>